<organism evidence="2 3">
    <name type="scientific">Astyanax mexicanus</name>
    <name type="common">Blind cave fish</name>
    <name type="synonym">Astyanax fasciatus mexicanus</name>
    <dbReference type="NCBI Taxonomy" id="7994"/>
    <lineage>
        <taxon>Eukaryota</taxon>
        <taxon>Metazoa</taxon>
        <taxon>Chordata</taxon>
        <taxon>Craniata</taxon>
        <taxon>Vertebrata</taxon>
        <taxon>Euteleostomi</taxon>
        <taxon>Actinopterygii</taxon>
        <taxon>Neopterygii</taxon>
        <taxon>Teleostei</taxon>
        <taxon>Ostariophysi</taxon>
        <taxon>Characiformes</taxon>
        <taxon>Characoidei</taxon>
        <taxon>Acestrorhamphidae</taxon>
        <taxon>Acestrorhamphinae</taxon>
        <taxon>Astyanax</taxon>
    </lineage>
</organism>
<evidence type="ECO:0000313" key="2">
    <source>
        <dbReference type="Ensembl" id="ENSAMXP00000029182.1"/>
    </source>
</evidence>
<dbReference type="GO" id="GO:0071479">
    <property type="term" value="P:cellular response to ionizing radiation"/>
    <property type="evidence" value="ECO:0007669"/>
    <property type="project" value="Ensembl"/>
</dbReference>
<feature type="region of interest" description="Disordered" evidence="1">
    <location>
        <begin position="1"/>
        <end position="122"/>
    </location>
</feature>
<feature type="compositionally biased region" description="Polar residues" evidence="1">
    <location>
        <begin position="49"/>
        <end position="63"/>
    </location>
</feature>
<protein>
    <submittedName>
        <fullName evidence="2">BCL2 associated agonist of cell death b</fullName>
    </submittedName>
</protein>
<reference evidence="3" key="2">
    <citation type="journal article" date="2014" name="Nat. Commun.">
        <title>The cavefish genome reveals candidate genes for eye loss.</title>
        <authorList>
            <person name="McGaugh S.E."/>
            <person name="Gross J.B."/>
            <person name="Aken B."/>
            <person name="Blin M."/>
            <person name="Borowsky R."/>
            <person name="Chalopin D."/>
            <person name="Hinaux H."/>
            <person name="Jeffery W.R."/>
            <person name="Keene A."/>
            <person name="Ma L."/>
            <person name="Minx P."/>
            <person name="Murphy D."/>
            <person name="O'Quin K.E."/>
            <person name="Retaux S."/>
            <person name="Rohner N."/>
            <person name="Searle S.M."/>
            <person name="Stahl B.A."/>
            <person name="Tabin C."/>
            <person name="Volff J.N."/>
            <person name="Yoshizawa M."/>
            <person name="Warren W.C."/>
        </authorList>
    </citation>
    <scope>NUCLEOTIDE SEQUENCE [LARGE SCALE GENOMIC DNA]</scope>
    <source>
        <strain evidence="3">female</strain>
    </source>
</reference>
<evidence type="ECO:0000256" key="1">
    <source>
        <dbReference type="SAM" id="MobiDB-lite"/>
    </source>
</evidence>
<dbReference type="PANTHER" id="PTHR28540:SF1">
    <property type="entry name" value="BCL2-ASSOCIATED AGONIST OF CELL DEATH"/>
    <property type="match status" value="1"/>
</dbReference>
<reference evidence="2" key="4">
    <citation type="submission" date="2025-09" db="UniProtKB">
        <authorList>
            <consortium name="Ensembl"/>
        </authorList>
    </citation>
    <scope>IDENTIFICATION</scope>
</reference>
<reference evidence="3" key="1">
    <citation type="submission" date="2013-03" db="EMBL/GenBank/DDBJ databases">
        <authorList>
            <person name="Jeffery W."/>
            <person name="Warren W."/>
            <person name="Wilson R.K."/>
        </authorList>
    </citation>
    <scope>NUCLEOTIDE SEQUENCE</scope>
    <source>
        <strain evidence="3">female</strain>
    </source>
</reference>
<dbReference type="FunCoup" id="A0A3B1IH05">
    <property type="interactions" value="425"/>
</dbReference>
<dbReference type="Pfam" id="PF10514">
    <property type="entry name" value="Bcl-2_BAD"/>
    <property type="match status" value="1"/>
</dbReference>
<dbReference type="AlphaFoldDB" id="A0A3B1IH05"/>
<dbReference type="GO" id="GO:0006915">
    <property type="term" value="P:apoptotic process"/>
    <property type="evidence" value="ECO:0007669"/>
    <property type="project" value="InterPro"/>
</dbReference>
<feature type="compositionally biased region" description="Basic and acidic residues" evidence="1">
    <location>
        <begin position="66"/>
        <end position="76"/>
    </location>
</feature>
<dbReference type="STRING" id="7994.ENSAMXP00000029182"/>
<reference evidence="2" key="3">
    <citation type="submission" date="2025-08" db="UniProtKB">
        <authorList>
            <consortium name="Ensembl"/>
        </authorList>
    </citation>
    <scope>IDENTIFICATION</scope>
</reference>
<dbReference type="PANTHER" id="PTHR28540">
    <property type="entry name" value="BCL2-ASSOCIATED AGONIST OF CELL DEATH"/>
    <property type="match status" value="1"/>
</dbReference>
<dbReference type="Proteomes" id="UP000018467">
    <property type="component" value="Unassembled WGS sequence"/>
</dbReference>
<dbReference type="InParanoid" id="A0A3B1IH05"/>
<name>A0A3B1IH05_ASTMX</name>
<evidence type="ECO:0000313" key="3">
    <source>
        <dbReference type="Proteomes" id="UP000018467"/>
    </source>
</evidence>
<dbReference type="GO" id="GO:0005739">
    <property type="term" value="C:mitochondrion"/>
    <property type="evidence" value="ECO:0007669"/>
    <property type="project" value="Ensembl"/>
</dbReference>
<feature type="compositionally biased region" description="Polar residues" evidence="1">
    <location>
        <begin position="12"/>
        <end position="21"/>
    </location>
</feature>
<dbReference type="GeneTree" id="ENSGT00940000167292"/>
<dbReference type="InterPro" id="IPR018868">
    <property type="entry name" value="BAD"/>
</dbReference>
<feature type="compositionally biased region" description="Basic and acidic residues" evidence="1">
    <location>
        <begin position="91"/>
        <end position="105"/>
    </location>
</feature>
<accession>A0A3B1IH05</accession>
<dbReference type="GO" id="GO:0043065">
    <property type="term" value="P:positive regulation of apoptotic process"/>
    <property type="evidence" value="ECO:0007669"/>
    <property type="project" value="Ensembl"/>
</dbReference>
<sequence length="179" mass="19816">MSTAARAAAGTCDSTAVSQPSKLDFTMDHMFTISDESDASEELGDSDQPEVSKTAEPSRSGQHITVPEKLRVEPRQRNFSMNEEALQESGAGRHEDGARDGDSFRRRSRSAPPSLWAAKKYGRQLRKMSDEFDKGLEQGMKRVRSAGAARQMQNSPSWFAFLWSHKESDSEASSSRPAE</sequence>
<dbReference type="Ensembl" id="ENSAMXT00000035080.1">
    <property type="protein sequence ID" value="ENSAMXP00000029182.1"/>
    <property type="gene ID" value="ENSAMXG00000031666.1"/>
</dbReference>
<keyword evidence="3" id="KW-1185">Reference proteome</keyword>
<proteinExistence type="predicted"/>
<feature type="compositionally biased region" description="Acidic residues" evidence="1">
    <location>
        <begin position="35"/>
        <end position="48"/>
    </location>
</feature>
<dbReference type="Bgee" id="ENSAMXG00000031666">
    <property type="expression patterns" value="Expressed in intestine and 14 other cell types or tissues"/>
</dbReference>